<keyword evidence="1" id="KW-0472">Membrane</keyword>
<protein>
    <submittedName>
        <fullName evidence="2">Uncharacterized protein</fullName>
    </submittedName>
</protein>
<evidence type="ECO:0000256" key="1">
    <source>
        <dbReference type="SAM" id="Phobius"/>
    </source>
</evidence>
<proteinExistence type="predicted"/>
<organism evidence="2">
    <name type="scientific">viral metagenome</name>
    <dbReference type="NCBI Taxonomy" id="1070528"/>
    <lineage>
        <taxon>unclassified sequences</taxon>
        <taxon>metagenomes</taxon>
        <taxon>organismal metagenomes</taxon>
    </lineage>
</organism>
<keyword evidence="1" id="KW-0812">Transmembrane</keyword>
<dbReference type="EMBL" id="MN740698">
    <property type="protein sequence ID" value="QHU08717.1"/>
    <property type="molecule type" value="Genomic_DNA"/>
</dbReference>
<accession>A0A6C0JWF3</accession>
<sequence>MSSQEAGGSSTSNATLIVSVIVCVVIVVGVLAVGIYYNSQYNKCASSESPFCLTITCPADSPSSTCGGYAKRDSEKDGYVYCSYAPNQLVKEIGT</sequence>
<dbReference type="AlphaFoldDB" id="A0A6C0JWF3"/>
<name>A0A6C0JWF3_9ZZZZ</name>
<feature type="transmembrane region" description="Helical" evidence="1">
    <location>
        <begin position="16"/>
        <end position="37"/>
    </location>
</feature>
<evidence type="ECO:0000313" key="2">
    <source>
        <dbReference type="EMBL" id="QHU08717.1"/>
    </source>
</evidence>
<reference evidence="2" key="1">
    <citation type="journal article" date="2020" name="Nature">
        <title>Giant virus diversity and host interactions through global metagenomics.</title>
        <authorList>
            <person name="Schulz F."/>
            <person name="Roux S."/>
            <person name="Paez-Espino D."/>
            <person name="Jungbluth S."/>
            <person name="Walsh D.A."/>
            <person name="Denef V.J."/>
            <person name="McMahon K.D."/>
            <person name="Konstantinidis K.T."/>
            <person name="Eloe-Fadrosh E.A."/>
            <person name="Kyrpides N.C."/>
            <person name="Woyke T."/>
        </authorList>
    </citation>
    <scope>NUCLEOTIDE SEQUENCE</scope>
    <source>
        <strain evidence="2">GVMAG-S-1063924-116</strain>
    </source>
</reference>
<keyword evidence="1" id="KW-1133">Transmembrane helix</keyword>